<proteinExistence type="inferred from homology"/>
<dbReference type="PANTHER" id="PTHR34596">
    <property type="entry name" value="CHITOPORIN"/>
    <property type="match status" value="1"/>
</dbReference>
<dbReference type="Gene3D" id="2.40.160.10">
    <property type="entry name" value="Porin"/>
    <property type="match status" value="1"/>
</dbReference>
<evidence type="ECO:0000313" key="4">
    <source>
        <dbReference type="EMBL" id="MEE1936320.1"/>
    </source>
</evidence>
<evidence type="ECO:0000313" key="5">
    <source>
        <dbReference type="Proteomes" id="UP001335100"/>
    </source>
</evidence>
<reference evidence="4 5" key="1">
    <citation type="submission" date="2024-01" db="EMBL/GenBank/DDBJ databases">
        <title>Unpublished Manusciprt.</title>
        <authorList>
            <person name="Duman M."/>
            <person name="Valdes E.G."/>
            <person name="Ajmi N."/>
            <person name="Altun S."/>
            <person name="Saticioglu I.B."/>
        </authorList>
    </citation>
    <scope>NUCLEOTIDE SEQUENCE [LARGE SCALE GENOMIC DNA]</scope>
    <source>
        <strain evidence="4 5">148P</strain>
    </source>
</reference>
<protein>
    <submittedName>
        <fullName evidence="4">OprD family porin</fullName>
    </submittedName>
</protein>
<keyword evidence="3" id="KW-0732">Signal</keyword>
<dbReference type="PANTHER" id="PTHR34596:SF2">
    <property type="entry name" value="CHITOPORIN"/>
    <property type="match status" value="1"/>
</dbReference>
<dbReference type="Proteomes" id="UP001335100">
    <property type="component" value="Unassembled WGS sequence"/>
</dbReference>
<keyword evidence="5" id="KW-1185">Reference proteome</keyword>
<dbReference type="InterPro" id="IPR023614">
    <property type="entry name" value="Porin_dom_sf"/>
</dbReference>
<evidence type="ECO:0000256" key="1">
    <source>
        <dbReference type="ARBA" id="ARBA00009075"/>
    </source>
</evidence>
<organism evidence="4 5">
    <name type="scientific">Pseudomonas ulcerans</name>
    <dbReference type="NCBI Taxonomy" id="3115852"/>
    <lineage>
        <taxon>Bacteria</taxon>
        <taxon>Pseudomonadati</taxon>
        <taxon>Pseudomonadota</taxon>
        <taxon>Gammaproteobacteria</taxon>
        <taxon>Pseudomonadales</taxon>
        <taxon>Pseudomonadaceae</taxon>
        <taxon>Pseudomonas</taxon>
    </lineage>
</organism>
<evidence type="ECO:0000256" key="3">
    <source>
        <dbReference type="ARBA" id="ARBA00022729"/>
    </source>
</evidence>
<keyword evidence="2" id="KW-0813">Transport</keyword>
<comment type="similarity">
    <text evidence="1">Belongs to the outer membrane porin (Opr) (TC 1.B.25) family.</text>
</comment>
<sequence>MRIGHGVVLLGVGLSSGPVLADFVGDTKAGLEVRNFYFSRDFRNDGASQSKREEWAQGFVLKVQSGFTEGTLGFGLDAMGLLGLKLDSSADRAGTGLLPRNADRRAADDFSTFAPTAKVRLGNSELRIGALTPTLPLLAANYSRLLPQVFNGGLLTSTDIDNLTLTLGRIKQVKYRDSSDFEDLAISGMSGGYSSSARSDGMDYAGADYKLDAVTLSYHYARLDDIYRRDYAGVQFSQPLGAGKVFGEVRYFVARDEGRALAGEVDNRTVSTNVGYRIGGHGFSGGYQKGSGDTAFAYLNGSDTYLFSEMLVSTFALQNERVWHLRYDYDFAALGVPGLTFNLRYVKGDEVDPQHIRTSQGAALRAAGDDGKEWERATDLTYTVQDGPLKNLSLRWRNATNRSNYADSADENRVILSYQVKFF</sequence>
<dbReference type="RefSeq" id="WP_330077006.1">
    <property type="nucleotide sequence ID" value="NZ_JAZDQJ010000035.1"/>
</dbReference>
<evidence type="ECO:0000256" key="2">
    <source>
        <dbReference type="ARBA" id="ARBA00022448"/>
    </source>
</evidence>
<dbReference type="EMBL" id="JAZDQJ010000035">
    <property type="protein sequence ID" value="MEE1936320.1"/>
    <property type="molecule type" value="Genomic_DNA"/>
</dbReference>
<name>A0ABU7HXS9_9PSED</name>
<accession>A0ABU7HXS9</accession>
<gene>
    <name evidence="4" type="ORF">V0R50_24095</name>
</gene>
<dbReference type="InterPro" id="IPR005318">
    <property type="entry name" value="OM_porin_bac"/>
</dbReference>
<comment type="caution">
    <text evidence="4">The sequence shown here is derived from an EMBL/GenBank/DDBJ whole genome shotgun (WGS) entry which is preliminary data.</text>
</comment>
<dbReference type="Pfam" id="PF03573">
    <property type="entry name" value="OprD"/>
    <property type="match status" value="1"/>
</dbReference>